<reference evidence="1 2" key="1">
    <citation type="journal article" date="2024" name="Plant Biotechnol. J.">
        <title>Genome and CRISPR/Cas9 system of a widespread forest tree (Populus alba) in the world.</title>
        <authorList>
            <person name="Liu Y.J."/>
            <person name="Jiang P.F."/>
            <person name="Han X.M."/>
            <person name="Li X.Y."/>
            <person name="Wang H.M."/>
            <person name="Wang Y.J."/>
            <person name="Wang X.X."/>
            <person name="Zeng Q.Y."/>
        </authorList>
    </citation>
    <scope>NUCLEOTIDE SEQUENCE [LARGE SCALE GENOMIC DNA]</scope>
    <source>
        <strain evidence="2">cv. PAL-ZL1</strain>
    </source>
</reference>
<proteinExistence type="predicted"/>
<dbReference type="EMBL" id="RCHU02000001">
    <property type="protein sequence ID" value="KAL3610723.1"/>
    <property type="molecule type" value="Genomic_DNA"/>
</dbReference>
<protein>
    <submittedName>
        <fullName evidence="1">Uncharacterized protein</fullName>
    </submittedName>
</protein>
<accession>A0ACC4D001</accession>
<gene>
    <name evidence="1" type="ORF">D5086_001743</name>
</gene>
<keyword evidence="2" id="KW-1185">Reference proteome</keyword>
<evidence type="ECO:0000313" key="1">
    <source>
        <dbReference type="EMBL" id="KAL3610723.1"/>
    </source>
</evidence>
<organism evidence="1 2">
    <name type="scientific">Populus alba</name>
    <name type="common">White poplar</name>
    <dbReference type="NCBI Taxonomy" id="43335"/>
    <lineage>
        <taxon>Eukaryota</taxon>
        <taxon>Viridiplantae</taxon>
        <taxon>Streptophyta</taxon>
        <taxon>Embryophyta</taxon>
        <taxon>Tracheophyta</taxon>
        <taxon>Spermatophyta</taxon>
        <taxon>Magnoliopsida</taxon>
        <taxon>eudicotyledons</taxon>
        <taxon>Gunneridae</taxon>
        <taxon>Pentapetalae</taxon>
        <taxon>rosids</taxon>
        <taxon>fabids</taxon>
        <taxon>Malpighiales</taxon>
        <taxon>Salicaceae</taxon>
        <taxon>Saliceae</taxon>
        <taxon>Populus</taxon>
    </lineage>
</organism>
<dbReference type="Proteomes" id="UP000309997">
    <property type="component" value="Unassembled WGS sequence"/>
</dbReference>
<evidence type="ECO:0000313" key="2">
    <source>
        <dbReference type="Proteomes" id="UP000309997"/>
    </source>
</evidence>
<name>A0ACC4D001_POPAL</name>
<comment type="caution">
    <text evidence="1">The sequence shown here is derived from an EMBL/GenBank/DDBJ whole genome shotgun (WGS) entry which is preliminary data.</text>
</comment>
<sequence>MLRLAGGSKGDGNPFTESNDDGVHDRSPQFSDTELKRGGSGCPILHRKYNTEPESLGWDVDSQVLTNSSSLWSNQQHDSVDLGEDIFHQIQELQKTQTSAPQLNSGSERHQEVTRLVANTMLAKSSGAGTICNWGEYASAQELYSSSLISKPYSVTCMADFSIGGQPRINTNGFQNSKACVSTGSLESLDCLLSASNSNTDTSVEDDGISMIFSDCRNLWNLAPNSSAAVSSGESENNTCNPRNKEMRCPVSELDETVSHCSSDQYGKNRDCSQTKPVSTKRSNDHCSELKTGLKHPLFDILQSECSNQEGGFRLISDNPPKSKKPRSDKRPSSSNINFQQPSSSISSSIEEPDPEAIAQMKEMIYRAAAFRPVNLGLEVAEKPKRKNVRISTDPQTVAARQRRERISDRIRVLQRLSQVGNLNFDMVVEFVWTATSLNYSSGILLASQLSLPARMASQVRRWGNKRS</sequence>